<protein>
    <submittedName>
        <fullName evidence="2">Methyltransferase domain-containing protein</fullName>
    </submittedName>
</protein>
<dbReference type="EMBL" id="CP045737">
    <property type="protein sequence ID" value="QGG42233.1"/>
    <property type="molecule type" value="Genomic_DNA"/>
</dbReference>
<evidence type="ECO:0000313" key="3">
    <source>
        <dbReference type="Proteomes" id="UP000392064"/>
    </source>
</evidence>
<feature type="domain" description="Methyltransferase type 11" evidence="1">
    <location>
        <begin position="38"/>
        <end position="133"/>
    </location>
</feature>
<dbReference type="GO" id="GO:0008757">
    <property type="term" value="F:S-adenosylmethionine-dependent methyltransferase activity"/>
    <property type="evidence" value="ECO:0007669"/>
    <property type="project" value="InterPro"/>
</dbReference>
<reference evidence="2 3" key="1">
    <citation type="submission" date="2019-11" db="EMBL/GenBank/DDBJ databases">
        <authorList>
            <person name="Li J."/>
        </authorList>
    </citation>
    <scope>NUCLEOTIDE SEQUENCE [LARGE SCALE GENOMIC DNA]</scope>
    <source>
        <strain evidence="2 3">MF47</strain>
    </source>
</reference>
<dbReference type="GO" id="GO:0032259">
    <property type="term" value="P:methylation"/>
    <property type="evidence" value="ECO:0007669"/>
    <property type="project" value="UniProtKB-KW"/>
</dbReference>
<gene>
    <name evidence="2" type="ORF">GEV26_13125</name>
</gene>
<dbReference type="Gene3D" id="3.40.50.150">
    <property type="entry name" value="Vaccinia Virus protein VP39"/>
    <property type="match status" value="1"/>
</dbReference>
<keyword evidence="2" id="KW-0489">Methyltransferase</keyword>
<sequence>MGLWTDRVVPHLVERSLSVGEVMERREQLCVELQGRVLEIGFGSGLNIEKYPASVESVAAVEPSDVAWRMSAGRRAASPVPITRSGLDGQALAEDDSSFDAVLSTFTLCTIPDVDRALREVRRVLRPGGSFVFFEHGLAPGPGVARWQRRLDPLERRIAGGCHLSRDVPALISSVGLRITGLDANYLAGPSVGRPWSYVYEGTALVG</sequence>
<organism evidence="2 3">
    <name type="scientific">Aeromicrobium yanjiei</name>
    <dbReference type="NCBI Taxonomy" id="2662028"/>
    <lineage>
        <taxon>Bacteria</taxon>
        <taxon>Bacillati</taxon>
        <taxon>Actinomycetota</taxon>
        <taxon>Actinomycetes</taxon>
        <taxon>Propionibacteriales</taxon>
        <taxon>Nocardioidaceae</taxon>
        <taxon>Aeromicrobium</taxon>
    </lineage>
</organism>
<name>A0A5Q2MKJ4_9ACTN</name>
<dbReference type="InterPro" id="IPR029063">
    <property type="entry name" value="SAM-dependent_MTases_sf"/>
</dbReference>
<keyword evidence="3" id="KW-1185">Reference proteome</keyword>
<proteinExistence type="predicted"/>
<dbReference type="Pfam" id="PF08241">
    <property type="entry name" value="Methyltransf_11"/>
    <property type="match status" value="1"/>
</dbReference>
<dbReference type="PANTHER" id="PTHR45036:SF1">
    <property type="entry name" value="METHYLTRANSFERASE LIKE 7A"/>
    <property type="match status" value="1"/>
</dbReference>
<dbReference type="Proteomes" id="UP000392064">
    <property type="component" value="Chromosome"/>
</dbReference>
<keyword evidence="2" id="KW-0808">Transferase</keyword>
<evidence type="ECO:0000259" key="1">
    <source>
        <dbReference type="Pfam" id="PF08241"/>
    </source>
</evidence>
<evidence type="ECO:0000313" key="2">
    <source>
        <dbReference type="EMBL" id="QGG42233.1"/>
    </source>
</evidence>
<dbReference type="AlphaFoldDB" id="A0A5Q2MKJ4"/>
<dbReference type="KEGG" id="aef:GEV26_13125"/>
<dbReference type="InterPro" id="IPR013216">
    <property type="entry name" value="Methyltransf_11"/>
</dbReference>
<dbReference type="RefSeq" id="WP_153653712.1">
    <property type="nucleotide sequence ID" value="NZ_CP045737.1"/>
</dbReference>
<accession>A0A5Q2MKJ4</accession>
<dbReference type="SUPFAM" id="SSF53335">
    <property type="entry name" value="S-adenosyl-L-methionine-dependent methyltransferases"/>
    <property type="match status" value="1"/>
</dbReference>
<dbReference type="InterPro" id="IPR052356">
    <property type="entry name" value="Thiol_S-MT"/>
</dbReference>
<dbReference type="CDD" id="cd02440">
    <property type="entry name" value="AdoMet_MTases"/>
    <property type="match status" value="1"/>
</dbReference>
<dbReference type="PANTHER" id="PTHR45036">
    <property type="entry name" value="METHYLTRANSFERASE LIKE 7B"/>
    <property type="match status" value="1"/>
</dbReference>